<dbReference type="EMBL" id="OCMT01000002">
    <property type="protein sequence ID" value="SOD15425.1"/>
    <property type="molecule type" value="Genomic_DNA"/>
</dbReference>
<sequence length="192" mass="22921">MAHSLHQHIKKFVNVSEADFAEILLFFEVLSVKKKEMLMNEGQHCKRHFFVLKGCLRLFFMKETGIEQTTQFAIENWWMTDNLAFLEQRPSSFAIQAIEQSEVLAISYEAQEKMLSQFPQMERYFRKVYEKAFAASQLRIKYINDYSREEMYIYFAKVQPTFLQRVPQYMLASYLGFTTEYLSEIKKKHLGK</sequence>
<dbReference type="InterPro" id="IPR000595">
    <property type="entry name" value="cNMP-bd_dom"/>
</dbReference>
<proteinExistence type="predicted"/>
<name>A0A286A0K7_9SPHI</name>
<dbReference type="RefSeq" id="WP_097132152.1">
    <property type="nucleotide sequence ID" value="NZ_OCMT01000002.1"/>
</dbReference>
<dbReference type="Proteomes" id="UP000219281">
    <property type="component" value="Unassembled WGS sequence"/>
</dbReference>
<gene>
    <name evidence="2" type="ORF">SAMN06297358_2419</name>
</gene>
<dbReference type="PROSITE" id="PS50042">
    <property type="entry name" value="CNMP_BINDING_3"/>
    <property type="match status" value="1"/>
</dbReference>
<dbReference type="CDD" id="cd00038">
    <property type="entry name" value="CAP_ED"/>
    <property type="match status" value="1"/>
</dbReference>
<dbReference type="InterPro" id="IPR018490">
    <property type="entry name" value="cNMP-bd_dom_sf"/>
</dbReference>
<accession>A0A286A0K7</accession>
<keyword evidence="3" id="KW-1185">Reference proteome</keyword>
<dbReference type="SUPFAM" id="SSF51206">
    <property type="entry name" value="cAMP-binding domain-like"/>
    <property type="match status" value="1"/>
</dbReference>
<evidence type="ECO:0000259" key="1">
    <source>
        <dbReference type="PROSITE" id="PS50042"/>
    </source>
</evidence>
<dbReference type="Pfam" id="PF00027">
    <property type="entry name" value="cNMP_binding"/>
    <property type="match status" value="1"/>
</dbReference>
<reference evidence="3" key="1">
    <citation type="submission" date="2017-09" db="EMBL/GenBank/DDBJ databases">
        <authorList>
            <person name="Varghese N."/>
            <person name="Submissions S."/>
        </authorList>
    </citation>
    <scope>NUCLEOTIDE SEQUENCE [LARGE SCALE GENOMIC DNA]</scope>
    <source>
        <strain evidence="3">CGMCC 1.12803</strain>
    </source>
</reference>
<dbReference type="OrthoDB" id="1092431at2"/>
<evidence type="ECO:0000313" key="2">
    <source>
        <dbReference type="EMBL" id="SOD15425.1"/>
    </source>
</evidence>
<feature type="domain" description="Cyclic nucleotide-binding" evidence="1">
    <location>
        <begin position="11"/>
        <end position="132"/>
    </location>
</feature>
<dbReference type="InterPro" id="IPR014710">
    <property type="entry name" value="RmlC-like_jellyroll"/>
</dbReference>
<dbReference type="GO" id="GO:0016301">
    <property type="term" value="F:kinase activity"/>
    <property type="evidence" value="ECO:0007669"/>
    <property type="project" value="UniProtKB-KW"/>
</dbReference>
<keyword evidence="2" id="KW-0808">Transferase</keyword>
<organism evidence="2 3">
    <name type="scientific">Pedobacter xixiisoli</name>
    <dbReference type="NCBI Taxonomy" id="1476464"/>
    <lineage>
        <taxon>Bacteria</taxon>
        <taxon>Pseudomonadati</taxon>
        <taxon>Bacteroidota</taxon>
        <taxon>Sphingobacteriia</taxon>
        <taxon>Sphingobacteriales</taxon>
        <taxon>Sphingobacteriaceae</taxon>
        <taxon>Pedobacter</taxon>
    </lineage>
</organism>
<dbReference type="Gene3D" id="2.60.120.10">
    <property type="entry name" value="Jelly Rolls"/>
    <property type="match status" value="1"/>
</dbReference>
<keyword evidence="2" id="KW-0418">Kinase</keyword>
<dbReference type="AlphaFoldDB" id="A0A286A0K7"/>
<protein>
    <submittedName>
        <fullName evidence="2">cAMP-binding domain of CRP or a regulatory subunit of cAMP-dependent protein kinases</fullName>
    </submittedName>
</protein>
<evidence type="ECO:0000313" key="3">
    <source>
        <dbReference type="Proteomes" id="UP000219281"/>
    </source>
</evidence>